<feature type="transmembrane region" description="Helical" evidence="6">
    <location>
        <begin position="398"/>
        <end position="416"/>
    </location>
</feature>
<dbReference type="EMBL" id="LTDL01000038">
    <property type="protein sequence ID" value="OAG29903.1"/>
    <property type="molecule type" value="Genomic_DNA"/>
</dbReference>
<dbReference type="GO" id="GO:0042626">
    <property type="term" value="F:ATPase-coupled transmembrane transporter activity"/>
    <property type="evidence" value="ECO:0007669"/>
    <property type="project" value="TreeGrafter"/>
</dbReference>
<sequence length="709" mass="79348">MAAEQRQTPHIKVESYSRKTPKQTMLLQNVSFELPRGKMTVLIGLSGDGKSMLMDSVAGTCAANHTTYGTIQVGTSEGLVDRDPCQWRKSVSYSSQSGPDYGNIPLESLLRDSAVFNNVPLGKVAQYMKVFKLTKSAAVAYKHLSGGEQKRTQIVIGLLKQKGLNIWDEPLTGLDSVMAKTVLETMKAAKVTQLASIHQISGPFLEVFDNLVLMYTATVVYHGPIKELASFMKKLEIAPRETDVDNINYLLMLSSIAHAESEEDRENMQLLKHYAESILCRPVSAQASKNVAFVRPTWPSFRTAVTIWRRSMYFDKYFTGYLYIRELFFYTLLILIRLGFFRMFANHTTGLLNLENPNTLSFKFLTSESAKGLMDETLRKKAIRCFNYLGLVTVNQDIWTLGVYIFWISIVFGTRVTGTRNQKLCRENIQEGEFAPTSLLLAQVLENLVTKGLVPFVAFLASIALSVAMGDVSMGDSPGFIVPLYCVGALLAALCVFMYHTFWQCVSFHSKLKVLASMLLITIPHTFICVFYLTILTSPSMFPLHPYNSMAGVLSRGYTTVSNGGQTVFGPENLAKEKDFMSMILFSILVPLCIKLVEWQPPMVIPYLYLYTGAYLGYFLPSLPTTEALTGGVLPEEFQNLNQELQKHLLGASSHGHLVSYLNPDTQSLTLPFGFFSFIWRFGSLLFLPFLFMAGAVALRHVSIQPKLR</sequence>
<comment type="subcellular location">
    <subcellularLocation>
        <location evidence="1">Membrane</location>
        <topology evidence="1">Multi-pass membrane protein</topology>
    </subcellularLocation>
</comment>
<dbReference type="VEuPathDB" id="MicrosporidiaDB:NEDG_02140"/>
<dbReference type="RefSeq" id="XP_067544455.1">
    <property type="nucleotide sequence ID" value="XM_067688868.1"/>
</dbReference>
<evidence type="ECO:0000313" key="10">
    <source>
        <dbReference type="Proteomes" id="UP000185944"/>
    </source>
</evidence>
<dbReference type="GeneID" id="93647800"/>
<feature type="transmembrane region" description="Helical" evidence="6">
    <location>
        <begin position="327"/>
        <end position="345"/>
    </location>
</feature>
<feature type="transmembrane region" description="Helical" evidence="6">
    <location>
        <begin position="514"/>
        <end position="535"/>
    </location>
</feature>
<dbReference type="PROSITE" id="PS50893">
    <property type="entry name" value="ABC_TRANSPORTER_2"/>
    <property type="match status" value="1"/>
</dbReference>
<evidence type="ECO:0000256" key="2">
    <source>
        <dbReference type="ARBA" id="ARBA00022448"/>
    </source>
</evidence>
<evidence type="ECO:0000256" key="3">
    <source>
        <dbReference type="ARBA" id="ARBA00022692"/>
    </source>
</evidence>
<organism evidence="8 10">
    <name type="scientific">Nematocida displodere</name>
    <dbReference type="NCBI Taxonomy" id="1805483"/>
    <lineage>
        <taxon>Eukaryota</taxon>
        <taxon>Fungi</taxon>
        <taxon>Fungi incertae sedis</taxon>
        <taxon>Microsporidia</taxon>
        <taxon>Nematocida</taxon>
    </lineage>
</organism>
<dbReference type="STRING" id="1805483.A0A177ED67"/>
<feature type="transmembrane region" description="Helical" evidence="6">
    <location>
        <begin position="448"/>
        <end position="468"/>
    </location>
</feature>
<keyword evidence="3 6" id="KW-0812">Transmembrane</keyword>
<dbReference type="OrthoDB" id="2196280at2759"/>
<reference evidence="8 10" key="1">
    <citation type="submission" date="2016-02" db="EMBL/GenBank/DDBJ databases">
        <title>Discovery of a natural microsporidian pathogen with a broad tissue tropism in Caenorhabditis elegans.</title>
        <authorList>
            <person name="Luallen R.J."/>
            <person name="Reinke A.W."/>
            <person name="Tong L."/>
            <person name="Botts M.R."/>
            <person name="Felix M.-A."/>
            <person name="Troemel E.R."/>
        </authorList>
    </citation>
    <scope>NUCLEOTIDE SEQUENCE [LARGE SCALE GENOMIC DNA]</scope>
    <source>
        <strain evidence="8 10">JUm2807</strain>
    </source>
</reference>
<dbReference type="PANTHER" id="PTHR48041:SF139">
    <property type="entry name" value="PROTEIN SCARLET"/>
    <property type="match status" value="1"/>
</dbReference>
<feature type="transmembrane region" description="Helical" evidence="6">
    <location>
        <begin position="604"/>
        <end position="621"/>
    </location>
</feature>
<feature type="transmembrane region" description="Helical" evidence="6">
    <location>
        <begin position="480"/>
        <end position="502"/>
    </location>
</feature>
<name>A0A177ED67_9MICR</name>
<keyword evidence="5 6" id="KW-0472">Membrane</keyword>
<feature type="transmembrane region" description="Helical" evidence="6">
    <location>
        <begin position="580"/>
        <end position="597"/>
    </location>
</feature>
<dbReference type="Pfam" id="PF00005">
    <property type="entry name" value="ABC_tran"/>
    <property type="match status" value="1"/>
</dbReference>
<dbReference type="GO" id="GO:0016020">
    <property type="term" value="C:membrane"/>
    <property type="evidence" value="ECO:0007669"/>
    <property type="project" value="UniProtKB-SubCell"/>
</dbReference>
<proteinExistence type="predicted"/>
<dbReference type="InterPro" id="IPR003439">
    <property type="entry name" value="ABC_transporter-like_ATP-bd"/>
</dbReference>
<evidence type="ECO:0000256" key="4">
    <source>
        <dbReference type="ARBA" id="ARBA00022989"/>
    </source>
</evidence>
<feature type="domain" description="ABC transporter" evidence="7">
    <location>
        <begin position="11"/>
        <end position="241"/>
    </location>
</feature>
<evidence type="ECO:0000256" key="6">
    <source>
        <dbReference type="SAM" id="Phobius"/>
    </source>
</evidence>
<dbReference type="VEuPathDB" id="MicrosporidiaDB:NEDG_01450"/>
<dbReference type="GO" id="GO:0005524">
    <property type="term" value="F:ATP binding"/>
    <property type="evidence" value="ECO:0007669"/>
    <property type="project" value="InterPro"/>
</dbReference>
<dbReference type="AlphaFoldDB" id="A0A177ED67"/>
<dbReference type="EMBL" id="LTDL01000009">
    <property type="protein sequence ID" value="OAG32273.1"/>
    <property type="molecule type" value="Genomic_DNA"/>
</dbReference>
<evidence type="ECO:0000313" key="9">
    <source>
        <dbReference type="EMBL" id="OAG32273.1"/>
    </source>
</evidence>
<dbReference type="InterPro" id="IPR050352">
    <property type="entry name" value="ABCG_transporters"/>
</dbReference>
<dbReference type="SUPFAM" id="SSF52540">
    <property type="entry name" value="P-loop containing nucleoside triphosphate hydrolases"/>
    <property type="match status" value="1"/>
</dbReference>
<feature type="transmembrane region" description="Helical" evidence="6">
    <location>
        <begin position="678"/>
        <end position="699"/>
    </location>
</feature>
<gene>
    <name evidence="8" type="ORF">NEDG_01450</name>
    <name evidence="9" type="ORF">NEDG_02140</name>
</gene>
<evidence type="ECO:0000256" key="5">
    <source>
        <dbReference type="ARBA" id="ARBA00023136"/>
    </source>
</evidence>
<evidence type="ECO:0000256" key="1">
    <source>
        <dbReference type="ARBA" id="ARBA00004141"/>
    </source>
</evidence>
<evidence type="ECO:0000259" key="7">
    <source>
        <dbReference type="PROSITE" id="PS50893"/>
    </source>
</evidence>
<protein>
    <recommendedName>
        <fullName evidence="7">ABC transporter domain-containing protein</fullName>
    </recommendedName>
</protein>
<comment type="caution">
    <text evidence="8">The sequence shown here is derived from an EMBL/GenBank/DDBJ whole genome shotgun (WGS) entry which is preliminary data.</text>
</comment>
<accession>A0A177ED67</accession>
<dbReference type="Gene3D" id="3.40.50.300">
    <property type="entry name" value="P-loop containing nucleotide triphosphate hydrolases"/>
    <property type="match status" value="1"/>
</dbReference>
<dbReference type="PANTHER" id="PTHR48041">
    <property type="entry name" value="ABC TRANSPORTER G FAMILY MEMBER 28"/>
    <property type="match status" value="1"/>
</dbReference>
<evidence type="ECO:0000313" key="8">
    <source>
        <dbReference type="EMBL" id="OAG29903.1"/>
    </source>
</evidence>
<dbReference type="GO" id="GO:0016887">
    <property type="term" value="F:ATP hydrolysis activity"/>
    <property type="evidence" value="ECO:0007669"/>
    <property type="project" value="InterPro"/>
</dbReference>
<dbReference type="InterPro" id="IPR027417">
    <property type="entry name" value="P-loop_NTPase"/>
</dbReference>
<keyword evidence="2" id="KW-0813">Transport</keyword>
<keyword evidence="10" id="KW-1185">Reference proteome</keyword>
<keyword evidence="4 6" id="KW-1133">Transmembrane helix</keyword>
<dbReference type="Proteomes" id="UP000185944">
    <property type="component" value="Unassembled WGS sequence"/>
</dbReference>